<dbReference type="SUPFAM" id="SSF53474">
    <property type="entry name" value="alpha/beta-Hydrolases"/>
    <property type="match status" value="1"/>
</dbReference>
<keyword evidence="2" id="KW-1185">Reference proteome</keyword>
<sequence>LQVNPDGTTNNRHNVFVRYPKITETMEWLDPDEDWDKKVFDFAQTTYFLRIADHLASKGFRRGVDLNGAPYDWRKAPNELQGFYDGLIPLIQTTFQNNGNRPVVLVAHSTGSLVLLHFLNNNVTQAWKDLHIKAVVSLAAPWRGSVHALRADINTPTHYGLWGAKGDCAFVKHSARCLVSSSNCRPMPRTRAGTVKEYGRLFADMEYQEGLAIWNATRDLFADLTAPGVEIHCLYGTGVDTPAKLIYKGNKFPDGYPKDEEEDGDGVVSSCSLEASRAWSTRRNSGKAVVHVPLKKVDHLEILEDKAVLDYIERVAITLEA</sequence>
<feature type="non-terminal residue" evidence="1">
    <location>
        <position position="1"/>
    </location>
</feature>
<dbReference type="Pfam" id="PF02450">
    <property type="entry name" value="LCAT"/>
    <property type="match status" value="2"/>
</dbReference>
<protein>
    <submittedName>
        <fullName evidence="1">Uncharacterized protein</fullName>
    </submittedName>
</protein>
<reference evidence="1 2" key="1">
    <citation type="journal article" date="2023" name="Sci. Data">
        <title>Genome assembly of the Korean intertidal mud-creeper Batillaria attramentaria.</title>
        <authorList>
            <person name="Patra A.K."/>
            <person name="Ho P.T."/>
            <person name="Jun S."/>
            <person name="Lee S.J."/>
            <person name="Kim Y."/>
            <person name="Won Y.J."/>
        </authorList>
    </citation>
    <scope>NUCLEOTIDE SEQUENCE [LARGE SCALE GENOMIC DNA]</scope>
    <source>
        <strain evidence="1">Wonlab-2016</strain>
    </source>
</reference>
<proteinExistence type="predicted"/>
<dbReference type="InterPro" id="IPR003386">
    <property type="entry name" value="LACT/PDAT_acylTrfase"/>
</dbReference>
<name>A0ABD0KZ06_9CAEN</name>
<dbReference type="Proteomes" id="UP001519460">
    <property type="component" value="Unassembled WGS sequence"/>
</dbReference>
<comment type="caution">
    <text evidence="1">The sequence shown here is derived from an EMBL/GenBank/DDBJ whole genome shotgun (WGS) entry which is preliminary data.</text>
</comment>
<dbReference type="EMBL" id="JACVVK020000105">
    <property type="protein sequence ID" value="KAK7492216.1"/>
    <property type="molecule type" value="Genomic_DNA"/>
</dbReference>
<accession>A0ABD0KZ06</accession>
<dbReference type="PANTHER" id="PTHR11440">
    <property type="entry name" value="LECITHIN-CHOLESTEROL ACYLTRANSFERASE-RELATED"/>
    <property type="match status" value="1"/>
</dbReference>
<dbReference type="InterPro" id="IPR029058">
    <property type="entry name" value="AB_hydrolase_fold"/>
</dbReference>
<evidence type="ECO:0000313" key="2">
    <source>
        <dbReference type="Proteomes" id="UP001519460"/>
    </source>
</evidence>
<evidence type="ECO:0000313" key="1">
    <source>
        <dbReference type="EMBL" id="KAK7492216.1"/>
    </source>
</evidence>
<gene>
    <name evidence="1" type="ORF">BaRGS_00016513</name>
</gene>
<dbReference type="AlphaFoldDB" id="A0ABD0KZ06"/>
<organism evidence="1 2">
    <name type="scientific">Batillaria attramentaria</name>
    <dbReference type="NCBI Taxonomy" id="370345"/>
    <lineage>
        <taxon>Eukaryota</taxon>
        <taxon>Metazoa</taxon>
        <taxon>Spiralia</taxon>
        <taxon>Lophotrochozoa</taxon>
        <taxon>Mollusca</taxon>
        <taxon>Gastropoda</taxon>
        <taxon>Caenogastropoda</taxon>
        <taxon>Sorbeoconcha</taxon>
        <taxon>Cerithioidea</taxon>
        <taxon>Batillariidae</taxon>
        <taxon>Batillaria</taxon>
    </lineage>
</organism>
<dbReference type="Gene3D" id="3.40.50.1820">
    <property type="entry name" value="alpha/beta hydrolase"/>
    <property type="match status" value="2"/>
</dbReference>